<dbReference type="Proteomes" id="UP001162992">
    <property type="component" value="Chromosome 21"/>
</dbReference>
<keyword evidence="2" id="KW-1185">Reference proteome</keyword>
<name>A0ACC2AL91_DIPCM</name>
<dbReference type="EMBL" id="CM055112">
    <property type="protein sequence ID" value="KAJ7518283.1"/>
    <property type="molecule type" value="Genomic_DNA"/>
</dbReference>
<proteinExistence type="predicted"/>
<evidence type="ECO:0000313" key="1">
    <source>
        <dbReference type="EMBL" id="KAJ7518283.1"/>
    </source>
</evidence>
<protein>
    <submittedName>
        <fullName evidence="1">Uncharacterized protein</fullName>
    </submittedName>
</protein>
<organism evidence="1 2">
    <name type="scientific">Diphasiastrum complanatum</name>
    <name type="common">Issler's clubmoss</name>
    <name type="synonym">Lycopodium complanatum</name>
    <dbReference type="NCBI Taxonomy" id="34168"/>
    <lineage>
        <taxon>Eukaryota</taxon>
        <taxon>Viridiplantae</taxon>
        <taxon>Streptophyta</taxon>
        <taxon>Embryophyta</taxon>
        <taxon>Tracheophyta</taxon>
        <taxon>Lycopodiopsida</taxon>
        <taxon>Lycopodiales</taxon>
        <taxon>Lycopodiaceae</taxon>
        <taxon>Lycopodioideae</taxon>
        <taxon>Diphasiastrum</taxon>
    </lineage>
</organism>
<comment type="caution">
    <text evidence="1">The sequence shown here is derived from an EMBL/GenBank/DDBJ whole genome shotgun (WGS) entry which is preliminary data.</text>
</comment>
<gene>
    <name evidence="1" type="ORF">O6H91_21G062200</name>
</gene>
<accession>A0ACC2AL91</accession>
<reference evidence="2" key="1">
    <citation type="journal article" date="2024" name="Proc. Natl. Acad. Sci. U.S.A.">
        <title>Extraordinary preservation of gene collinearity over three hundred million years revealed in homosporous lycophytes.</title>
        <authorList>
            <person name="Li C."/>
            <person name="Wickell D."/>
            <person name="Kuo L.Y."/>
            <person name="Chen X."/>
            <person name="Nie B."/>
            <person name="Liao X."/>
            <person name="Peng D."/>
            <person name="Ji J."/>
            <person name="Jenkins J."/>
            <person name="Williams M."/>
            <person name="Shu S."/>
            <person name="Plott C."/>
            <person name="Barry K."/>
            <person name="Rajasekar S."/>
            <person name="Grimwood J."/>
            <person name="Han X."/>
            <person name="Sun S."/>
            <person name="Hou Z."/>
            <person name="He W."/>
            <person name="Dai G."/>
            <person name="Sun C."/>
            <person name="Schmutz J."/>
            <person name="Leebens-Mack J.H."/>
            <person name="Li F.W."/>
            <person name="Wang L."/>
        </authorList>
    </citation>
    <scope>NUCLEOTIDE SEQUENCE [LARGE SCALE GENOMIC DNA]</scope>
    <source>
        <strain evidence="2">cv. PW_Plant_1</strain>
    </source>
</reference>
<sequence length="689" mass="74546">MLVVCRCMSDGKFQQAVGIALECRRLDKLEQAISKSENVSAMLSYCLRLSQTHVDKREFRHEVLRLIVNLYQGLPSPDYLSVCQCLMFLDDPGNVANILDELIKGDKVDTLLAYQVAFDLFENEYQPFLLNVRDSLPDPQTTSSSKMVVEGTVTSSIENDSSVGNVETSAANSPLTGAGVLLDGTAGRQAAEDTTSTTEHGSSSSQELSVYADRMVKLKGILSGETPIHLALQFLYGRNRSDLLTLKTIKQSVEMRNSVCHSATIYANALMHAGTTVDTFLRENLDWLSRATNWAKFSATAGLGVIHRGHLQQGRSLMAPYLPQNGGSGGGSPYSEGGALYALGLIHANHGEGIKQFLLESLRNTNNEVIQHGACLGLGLAALGTADEEVYEDIKSVLYTDSAVAGEAAGIAMGLLMVGTASEKAGEMLAYAHDTQHEKIIRGLAIGIALVVYGREEEADTLIEQMTRDQDPILRYGGMYALALAYRGTANNSAIRRLLHFAVSDVSDDVRRAAVLALGFVLCSEPEQTPRIVSLLSESYNAHVRYGAALAVGISCAGSGSSEAVSLLEPLTSDAVDFVRQGALMSMAMVLMQTTEARDPHVGTFRRQLEKIVLDKHEDTMSKMGAILAYGILDAGGRNVSIMLQSRTGHDRAMAVVGMAIFTQFWYCSTFNFFKYKATDGCAVNFSTC</sequence>
<evidence type="ECO:0000313" key="2">
    <source>
        <dbReference type="Proteomes" id="UP001162992"/>
    </source>
</evidence>